<evidence type="ECO:0000313" key="2">
    <source>
        <dbReference type="Proteomes" id="UP000830583"/>
    </source>
</evidence>
<protein>
    <submittedName>
        <fullName evidence="1">Uncharacterized protein</fullName>
    </submittedName>
</protein>
<proteinExistence type="predicted"/>
<reference evidence="1" key="1">
    <citation type="submission" date="2022-04" db="EMBL/GenBank/DDBJ databases">
        <title>Consumption of N2O by Flavobacterium azooxidireducens sp. nov. isolated from Decomposing Leaf Litter of Phragmites australis (Cav.).</title>
        <authorList>
            <person name="Behrendt U."/>
            <person name="Spanner T."/>
            <person name="Augustin J."/>
            <person name="Horn M.A."/>
            <person name="Kolb S."/>
            <person name="Ulrich A."/>
        </authorList>
    </citation>
    <scope>NUCLEOTIDE SEQUENCE</scope>
    <source>
        <strain evidence="1">IGB 4-14</strain>
    </source>
</reference>
<organism evidence="1 2">
    <name type="scientific">Flavobacterium azooxidireducens</name>
    <dbReference type="NCBI Taxonomy" id="1871076"/>
    <lineage>
        <taxon>Bacteria</taxon>
        <taxon>Pseudomonadati</taxon>
        <taxon>Bacteroidota</taxon>
        <taxon>Flavobacteriia</taxon>
        <taxon>Flavobacteriales</taxon>
        <taxon>Flavobacteriaceae</taxon>
        <taxon>Flavobacterium</taxon>
    </lineage>
</organism>
<accession>A0ABY4KHR3</accession>
<name>A0ABY4KHR3_9FLAO</name>
<evidence type="ECO:0000313" key="1">
    <source>
        <dbReference type="EMBL" id="UPQ78967.1"/>
    </source>
</evidence>
<dbReference type="RefSeq" id="WP_248433964.1">
    <property type="nucleotide sequence ID" value="NZ_CP096205.1"/>
</dbReference>
<gene>
    <name evidence="1" type="ORF">M0M57_15275</name>
</gene>
<dbReference type="Proteomes" id="UP000830583">
    <property type="component" value="Chromosome"/>
</dbReference>
<dbReference type="EMBL" id="CP096205">
    <property type="protein sequence ID" value="UPQ78967.1"/>
    <property type="molecule type" value="Genomic_DNA"/>
</dbReference>
<keyword evidence="2" id="KW-1185">Reference proteome</keyword>
<sequence length="242" mass="28791">MKENKCFEELLENISEKQYIGLGNPNAKILFIGKEAGADSELEMFHGSFKSWKEKKFNYSARYIPNEVKNRNLNHTWQRYQKLYDCILSKLNINLDKEDKYEISFIENVFTTELSNLHAPNTKDAKKQEKFKEELKLRKADYFKSQFIQQFPVIIIFASDNEYIETYPGEVCELFNVKFNSLYDHNSKDKIWVHFENENEKKPKLLIHTRQLTNRITAELIPNICEIIVNFIRENSIQIETK</sequence>